<dbReference type="AlphaFoldDB" id="A0A846XB25"/>
<keyword evidence="3 5" id="KW-0808">Transferase</keyword>
<dbReference type="Gene3D" id="3.40.50.150">
    <property type="entry name" value="Vaccinia Virus protein VP39"/>
    <property type="match status" value="1"/>
</dbReference>
<accession>A0A846XB25</accession>
<dbReference type="PANTHER" id="PTHR44942">
    <property type="entry name" value="METHYLTRANSF_11 DOMAIN-CONTAINING PROTEIN"/>
    <property type="match status" value="1"/>
</dbReference>
<dbReference type="EMBL" id="JAAXOO010000001">
    <property type="protein sequence ID" value="NKY32637.1"/>
    <property type="molecule type" value="Genomic_DNA"/>
</dbReference>
<dbReference type="PANTHER" id="PTHR44942:SF4">
    <property type="entry name" value="METHYLTRANSFERASE TYPE 11 DOMAIN-CONTAINING PROTEIN"/>
    <property type="match status" value="1"/>
</dbReference>
<comment type="caution">
    <text evidence="5">The sequence shown here is derived from an EMBL/GenBank/DDBJ whole genome shotgun (WGS) entry which is preliminary data.</text>
</comment>
<keyword evidence="6" id="KW-1185">Reference proteome</keyword>
<dbReference type="GO" id="GO:0032259">
    <property type="term" value="P:methylation"/>
    <property type="evidence" value="ECO:0007669"/>
    <property type="project" value="UniProtKB-KW"/>
</dbReference>
<dbReference type="Proteomes" id="UP000565715">
    <property type="component" value="Unassembled WGS sequence"/>
</dbReference>
<dbReference type="InterPro" id="IPR029063">
    <property type="entry name" value="SAM-dependent_MTases_sf"/>
</dbReference>
<dbReference type="Pfam" id="PF08241">
    <property type="entry name" value="Methyltransf_11"/>
    <property type="match status" value="1"/>
</dbReference>
<name>A0A846XB25_9NOCA</name>
<dbReference type="SUPFAM" id="SSF53335">
    <property type="entry name" value="S-adenosyl-L-methionine-dependent methyltransferases"/>
    <property type="match status" value="1"/>
</dbReference>
<evidence type="ECO:0000256" key="3">
    <source>
        <dbReference type="ARBA" id="ARBA00022679"/>
    </source>
</evidence>
<comment type="similarity">
    <text evidence="1">Belongs to the methyltransferase superfamily.</text>
</comment>
<feature type="domain" description="Methyltransferase type 11" evidence="4">
    <location>
        <begin position="58"/>
        <end position="145"/>
    </location>
</feature>
<keyword evidence="2 5" id="KW-0489">Methyltransferase</keyword>
<evidence type="ECO:0000313" key="6">
    <source>
        <dbReference type="Proteomes" id="UP000565715"/>
    </source>
</evidence>
<dbReference type="InterPro" id="IPR013216">
    <property type="entry name" value="Methyltransf_11"/>
</dbReference>
<dbReference type="RefSeq" id="WP_068037147.1">
    <property type="nucleotide sequence ID" value="NZ_JAAXOO010000001.1"/>
</dbReference>
<evidence type="ECO:0000256" key="1">
    <source>
        <dbReference type="ARBA" id="ARBA00008361"/>
    </source>
</evidence>
<evidence type="ECO:0000256" key="2">
    <source>
        <dbReference type="ARBA" id="ARBA00022603"/>
    </source>
</evidence>
<sequence>MPTLPRHSASPPRPQPHRHRAVAESFGADPQRYDRARPRYPDTLITRIIATSPGHDVLDIGCGTGIEARQFQEAGGTVLGIDPDDRMAEFARGTGVEVETCTFEAWDPAGRTFDTVAAGQAWHWVDPVAGPAKAAQVLRPGGRIAVFGHVFDAPDEVTRALAAAYTQVAPDSPFTRAAVQAKSALETYREMFAAAADGIRRTGRFGEPEQWRFDWEQSYTRDQWLDHLPTTGPLTRLAPDQLAVVLDSVGTAIDAIGGGFTMPYTTLAATAALTA</sequence>
<evidence type="ECO:0000313" key="5">
    <source>
        <dbReference type="EMBL" id="NKY32637.1"/>
    </source>
</evidence>
<evidence type="ECO:0000259" key="4">
    <source>
        <dbReference type="Pfam" id="PF08241"/>
    </source>
</evidence>
<dbReference type="CDD" id="cd02440">
    <property type="entry name" value="AdoMet_MTases"/>
    <property type="match status" value="1"/>
</dbReference>
<protein>
    <submittedName>
        <fullName evidence="5">Class I SAM-dependent methyltransferase</fullName>
    </submittedName>
</protein>
<proteinExistence type="inferred from homology"/>
<gene>
    <name evidence="5" type="ORF">HGA13_06030</name>
</gene>
<dbReference type="InterPro" id="IPR051052">
    <property type="entry name" value="Diverse_substrate_MTase"/>
</dbReference>
<dbReference type="GO" id="GO:0008757">
    <property type="term" value="F:S-adenosylmethionine-dependent methyltransferase activity"/>
    <property type="evidence" value="ECO:0007669"/>
    <property type="project" value="InterPro"/>
</dbReference>
<organism evidence="5 6">
    <name type="scientific">Nocardia speluncae</name>
    <dbReference type="NCBI Taxonomy" id="419477"/>
    <lineage>
        <taxon>Bacteria</taxon>
        <taxon>Bacillati</taxon>
        <taxon>Actinomycetota</taxon>
        <taxon>Actinomycetes</taxon>
        <taxon>Mycobacteriales</taxon>
        <taxon>Nocardiaceae</taxon>
        <taxon>Nocardia</taxon>
    </lineage>
</organism>
<reference evidence="5 6" key="1">
    <citation type="submission" date="2020-04" db="EMBL/GenBank/DDBJ databases">
        <title>MicrobeNet Type strains.</title>
        <authorList>
            <person name="Nicholson A.C."/>
        </authorList>
    </citation>
    <scope>NUCLEOTIDE SEQUENCE [LARGE SCALE GENOMIC DNA]</scope>
    <source>
        <strain evidence="5 6">DSM 45078</strain>
    </source>
</reference>